<keyword evidence="4" id="KW-1003">Cell membrane</keyword>
<dbReference type="GO" id="GO:0006811">
    <property type="term" value="P:monoatomic ion transport"/>
    <property type="evidence" value="ECO:0007669"/>
    <property type="project" value="UniProtKB-KW"/>
</dbReference>
<sequence>MKKSNNLTVGDIQKILVGLAIPIMGSSFLQMAYGLIDMIWIGRLGSSAVAGIGTATFFINVGFAINSMIVTGAGIKIAHAIGAKEEQLTRDYIRNAFILNAVVSLIYISALLFFRKDLIGFFKLGDPAVESMAETYMIIVGLSLVFKFTNFIYVRILNSFGESKLPFKINSVGVILNIVLDPILIFGMNMGVGGAALATFISQALVTLLFVKRSREFFILKEHFKYSVETIKAILTLGLPLGIQRVLFTGFGIVIARIIASWGPDAIAAQKIGLQIESISYMTVGGLYGAVSSFIGQNYGAQLKERMVEGYKTAFKLALGVGLITTFLFVVFPEFLIRIFVDDRGTLDAGAAYLRIIGLSQLFMCVEIITNGSFSGIGKPKIPSTISIIFTGSRIPIALFLSQEHLFGLNGVWMSIAITSIIKGILSPLLFRRQLKKIAF</sequence>
<keyword evidence="12" id="KW-1185">Reference proteome</keyword>
<comment type="caution">
    <text evidence="11">The sequence shown here is derived from an EMBL/GenBank/DDBJ whole genome shotgun (WGS) entry which is preliminary data.</text>
</comment>
<evidence type="ECO:0000313" key="11">
    <source>
        <dbReference type="EMBL" id="GLI56232.1"/>
    </source>
</evidence>
<comment type="subcellular location">
    <subcellularLocation>
        <location evidence="1">Cell membrane</location>
        <topology evidence="1">Multi-pass membrane protein</topology>
    </subcellularLocation>
</comment>
<dbReference type="PIRSF" id="PIRSF006603">
    <property type="entry name" value="DinF"/>
    <property type="match status" value="1"/>
</dbReference>
<reference evidence="11" key="1">
    <citation type="submission" date="2022-12" db="EMBL/GenBank/DDBJ databases">
        <title>Reference genome sequencing for broad-spectrum identification of bacterial and archaeal isolates by mass spectrometry.</title>
        <authorList>
            <person name="Sekiguchi Y."/>
            <person name="Tourlousse D.M."/>
        </authorList>
    </citation>
    <scope>NUCLEOTIDE SEQUENCE</scope>
    <source>
        <strain evidence="11">10succ1</strain>
    </source>
</reference>
<evidence type="ECO:0000256" key="6">
    <source>
        <dbReference type="ARBA" id="ARBA00022989"/>
    </source>
</evidence>
<keyword evidence="7" id="KW-0406">Ion transport</keyword>
<evidence type="ECO:0000256" key="4">
    <source>
        <dbReference type="ARBA" id="ARBA00022475"/>
    </source>
</evidence>
<proteinExistence type="predicted"/>
<dbReference type="InterPro" id="IPR050222">
    <property type="entry name" value="MATE_MdtK"/>
</dbReference>
<evidence type="ECO:0000256" key="9">
    <source>
        <dbReference type="ARBA" id="ARBA00031636"/>
    </source>
</evidence>
<evidence type="ECO:0000256" key="7">
    <source>
        <dbReference type="ARBA" id="ARBA00023065"/>
    </source>
</evidence>
<feature type="transmembrane region" description="Helical" evidence="10">
    <location>
        <begin position="233"/>
        <end position="259"/>
    </location>
</feature>
<dbReference type="NCBIfam" id="TIGR00797">
    <property type="entry name" value="matE"/>
    <property type="match status" value="1"/>
</dbReference>
<feature type="transmembrane region" description="Helical" evidence="10">
    <location>
        <begin position="317"/>
        <end position="340"/>
    </location>
</feature>
<evidence type="ECO:0000256" key="5">
    <source>
        <dbReference type="ARBA" id="ARBA00022692"/>
    </source>
</evidence>
<dbReference type="InterPro" id="IPR048279">
    <property type="entry name" value="MdtK-like"/>
</dbReference>
<keyword evidence="2" id="KW-0813">Transport</keyword>
<protein>
    <recommendedName>
        <fullName evidence="9">Multidrug-efflux transporter</fullName>
    </recommendedName>
</protein>
<name>A0A9W6GMD7_9FUSO</name>
<dbReference type="GO" id="GO:0015297">
    <property type="term" value="F:antiporter activity"/>
    <property type="evidence" value="ECO:0007669"/>
    <property type="project" value="UniProtKB-KW"/>
</dbReference>
<keyword evidence="3" id="KW-0050">Antiport</keyword>
<evidence type="ECO:0000256" key="1">
    <source>
        <dbReference type="ARBA" id="ARBA00004651"/>
    </source>
</evidence>
<feature type="transmembrane region" description="Helical" evidence="10">
    <location>
        <begin position="194"/>
        <end position="212"/>
    </location>
</feature>
<dbReference type="PANTHER" id="PTHR43298:SF2">
    <property type="entry name" value="FMN_FAD EXPORTER YEEO-RELATED"/>
    <property type="match status" value="1"/>
</dbReference>
<gene>
    <name evidence="11" type="ORF">PM10SUCC1_17460</name>
</gene>
<evidence type="ECO:0000256" key="10">
    <source>
        <dbReference type="SAM" id="Phobius"/>
    </source>
</evidence>
<keyword evidence="8 10" id="KW-0472">Membrane</keyword>
<keyword evidence="6 10" id="KW-1133">Transmembrane helix</keyword>
<organism evidence="11 12">
    <name type="scientific">Propionigenium maris DSM 9537</name>
    <dbReference type="NCBI Taxonomy" id="1123000"/>
    <lineage>
        <taxon>Bacteria</taxon>
        <taxon>Fusobacteriati</taxon>
        <taxon>Fusobacteriota</taxon>
        <taxon>Fusobacteriia</taxon>
        <taxon>Fusobacteriales</taxon>
        <taxon>Fusobacteriaceae</taxon>
        <taxon>Propionigenium</taxon>
    </lineage>
</organism>
<evidence type="ECO:0000256" key="2">
    <source>
        <dbReference type="ARBA" id="ARBA00022448"/>
    </source>
</evidence>
<dbReference type="AlphaFoldDB" id="A0A9W6GMD7"/>
<feature type="transmembrane region" description="Helical" evidence="10">
    <location>
        <begin position="48"/>
        <end position="75"/>
    </location>
</feature>
<accession>A0A9W6GMD7</accession>
<evidence type="ECO:0000256" key="3">
    <source>
        <dbReference type="ARBA" id="ARBA00022449"/>
    </source>
</evidence>
<feature type="transmembrane region" description="Helical" evidence="10">
    <location>
        <begin position="169"/>
        <end position="188"/>
    </location>
</feature>
<evidence type="ECO:0000313" key="12">
    <source>
        <dbReference type="Proteomes" id="UP001144471"/>
    </source>
</evidence>
<dbReference type="RefSeq" id="WP_281835240.1">
    <property type="nucleotide sequence ID" value="NZ_BSDY01000007.1"/>
</dbReference>
<dbReference type="EMBL" id="BSDY01000007">
    <property type="protein sequence ID" value="GLI56232.1"/>
    <property type="molecule type" value="Genomic_DNA"/>
</dbReference>
<feature type="transmembrane region" description="Helical" evidence="10">
    <location>
        <begin position="135"/>
        <end position="157"/>
    </location>
</feature>
<feature type="transmembrane region" description="Helical" evidence="10">
    <location>
        <begin position="413"/>
        <end position="431"/>
    </location>
</feature>
<dbReference type="GO" id="GO:0005886">
    <property type="term" value="C:plasma membrane"/>
    <property type="evidence" value="ECO:0007669"/>
    <property type="project" value="UniProtKB-SubCell"/>
</dbReference>
<dbReference type="InterPro" id="IPR002528">
    <property type="entry name" value="MATE_fam"/>
</dbReference>
<feature type="transmembrane region" description="Helical" evidence="10">
    <location>
        <begin position="12"/>
        <end position="36"/>
    </location>
</feature>
<feature type="transmembrane region" description="Helical" evidence="10">
    <location>
        <begin position="279"/>
        <end position="296"/>
    </location>
</feature>
<feature type="transmembrane region" description="Helical" evidence="10">
    <location>
        <begin position="96"/>
        <end position="115"/>
    </location>
</feature>
<dbReference type="CDD" id="cd13140">
    <property type="entry name" value="MATE_like_1"/>
    <property type="match status" value="1"/>
</dbReference>
<dbReference type="Pfam" id="PF01554">
    <property type="entry name" value="MatE"/>
    <property type="match status" value="2"/>
</dbReference>
<evidence type="ECO:0000256" key="8">
    <source>
        <dbReference type="ARBA" id="ARBA00023136"/>
    </source>
</evidence>
<keyword evidence="5 10" id="KW-0812">Transmembrane</keyword>
<dbReference type="Proteomes" id="UP001144471">
    <property type="component" value="Unassembled WGS sequence"/>
</dbReference>
<dbReference type="GO" id="GO:0042910">
    <property type="term" value="F:xenobiotic transmembrane transporter activity"/>
    <property type="evidence" value="ECO:0007669"/>
    <property type="project" value="InterPro"/>
</dbReference>
<dbReference type="PANTHER" id="PTHR43298">
    <property type="entry name" value="MULTIDRUG RESISTANCE PROTEIN NORM-RELATED"/>
    <property type="match status" value="1"/>
</dbReference>